<sequence>MFPELNREESQRYLEEMKASLKTKSSLSPYSRESSIQPYNSTAMHNSHESSVHPYNSPSLQHQPPLSVTGGHWQSSYSSQPRFRSPYGNLPSTAGVLPRDNFGQPPLNSCYGSTDGFLPRVGSNQPQLSSSYGNYSSTGYSHYDSYGGYDQSTKSFESGISTPGFAPATAPYSSYGVRASYRDLDVGSRNFVGMDGTKPYQRGMVEPYPGTTTYAYDSHVGHTRVPEGPRADLPSPGEPPILPAAPAIYGPSYGTRAPRPTHGNMHMQHHGGYFEPRPGYY</sequence>
<organism evidence="2 3">
    <name type="scientific">Escallonia rubra</name>
    <dbReference type="NCBI Taxonomy" id="112253"/>
    <lineage>
        <taxon>Eukaryota</taxon>
        <taxon>Viridiplantae</taxon>
        <taxon>Streptophyta</taxon>
        <taxon>Embryophyta</taxon>
        <taxon>Tracheophyta</taxon>
        <taxon>Spermatophyta</taxon>
        <taxon>Magnoliopsida</taxon>
        <taxon>eudicotyledons</taxon>
        <taxon>Gunneridae</taxon>
        <taxon>Pentapetalae</taxon>
        <taxon>asterids</taxon>
        <taxon>campanulids</taxon>
        <taxon>Escalloniales</taxon>
        <taxon>Escalloniaceae</taxon>
        <taxon>Escallonia</taxon>
    </lineage>
</organism>
<evidence type="ECO:0000313" key="3">
    <source>
        <dbReference type="Proteomes" id="UP001187471"/>
    </source>
</evidence>
<dbReference type="AlphaFoldDB" id="A0AA88RN36"/>
<feature type="compositionally biased region" description="Polar residues" evidence="1">
    <location>
        <begin position="53"/>
        <end position="82"/>
    </location>
</feature>
<dbReference type="EMBL" id="JAVXUO010002007">
    <property type="protein sequence ID" value="KAK2977110.1"/>
    <property type="molecule type" value="Genomic_DNA"/>
</dbReference>
<feature type="compositionally biased region" description="Polar residues" evidence="1">
    <location>
        <begin position="22"/>
        <end position="45"/>
    </location>
</feature>
<dbReference type="Proteomes" id="UP001187471">
    <property type="component" value="Unassembled WGS sequence"/>
</dbReference>
<protein>
    <submittedName>
        <fullName evidence="2">Uncharacterized protein</fullName>
    </submittedName>
</protein>
<evidence type="ECO:0000313" key="2">
    <source>
        <dbReference type="EMBL" id="KAK2977110.1"/>
    </source>
</evidence>
<evidence type="ECO:0000256" key="1">
    <source>
        <dbReference type="SAM" id="MobiDB-lite"/>
    </source>
</evidence>
<name>A0AA88RN36_9ASTE</name>
<proteinExistence type="predicted"/>
<keyword evidence="3" id="KW-1185">Reference proteome</keyword>
<gene>
    <name evidence="2" type="ORF">RJ640_017634</name>
</gene>
<feature type="region of interest" description="Disordered" evidence="1">
    <location>
        <begin position="20"/>
        <end position="101"/>
    </location>
</feature>
<comment type="caution">
    <text evidence="2">The sequence shown here is derived from an EMBL/GenBank/DDBJ whole genome shotgun (WGS) entry which is preliminary data.</text>
</comment>
<reference evidence="2" key="1">
    <citation type="submission" date="2022-12" db="EMBL/GenBank/DDBJ databases">
        <title>Draft genome assemblies for two species of Escallonia (Escalloniales).</title>
        <authorList>
            <person name="Chanderbali A."/>
            <person name="Dervinis C."/>
            <person name="Anghel I."/>
            <person name="Soltis D."/>
            <person name="Soltis P."/>
            <person name="Zapata F."/>
        </authorList>
    </citation>
    <scope>NUCLEOTIDE SEQUENCE</scope>
    <source>
        <strain evidence="2">UCBG92.1500</strain>
        <tissue evidence="2">Leaf</tissue>
    </source>
</reference>
<accession>A0AA88RN36</accession>